<evidence type="ECO:0000313" key="12">
    <source>
        <dbReference type="Proteomes" id="UP000239649"/>
    </source>
</evidence>
<feature type="compositionally biased region" description="Basic and acidic residues" evidence="8">
    <location>
        <begin position="470"/>
        <end position="488"/>
    </location>
</feature>
<dbReference type="GO" id="GO:0060236">
    <property type="term" value="P:regulation of mitotic spindle organization"/>
    <property type="evidence" value="ECO:0007669"/>
    <property type="project" value="InterPro"/>
</dbReference>
<comment type="similarity">
    <text evidence="3">Belongs to the TPX2 family.</text>
</comment>
<dbReference type="InterPro" id="IPR027329">
    <property type="entry name" value="TPX2_C"/>
</dbReference>
<dbReference type="PANTHER" id="PTHR14326">
    <property type="entry name" value="TARGETING PROTEIN FOR XKLP2"/>
    <property type="match status" value="1"/>
</dbReference>
<proteinExistence type="inferred from homology"/>
<evidence type="ECO:0000256" key="6">
    <source>
        <dbReference type="ARBA" id="ARBA00023242"/>
    </source>
</evidence>
<feature type="region of interest" description="Disordered" evidence="8">
    <location>
        <begin position="442"/>
        <end position="498"/>
    </location>
</feature>
<feature type="coiled-coil region" evidence="7">
    <location>
        <begin position="588"/>
        <end position="616"/>
    </location>
</feature>
<evidence type="ECO:0000256" key="1">
    <source>
        <dbReference type="ARBA" id="ARBA00004123"/>
    </source>
</evidence>
<dbReference type="GO" id="GO:0005874">
    <property type="term" value="C:microtubule"/>
    <property type="evidence" value="ECO:0007669"/>
    <property type="project" value="InterPro"/>
</dbReference>
<dbReference type="STRING" id="554055.A0A2P6VFG0"/>
<feature type="compositionally biased region" description="Low complexity" evidence="8">
    <location>
        <begin position="318"/>
        <end position="333"/>
    </location>
</feature>
<evidence type="ECO:0000256" key="8">
    <source>
        <dbReference type="SAM" id="MobiDB-lite"/>
    </source>
</evidence>
<dbReference type="GO" id="GO:0005819">
    <property type="term" value="C:spindle"/>
    <property type="evidence" value="ECO:0007669"/>
    <property type="project" value="UniProtKB-SubCell"/>
</dbReference>
<keyword evidence="4" id="KW-0963">Cytoplasm</keyword>
<feature type="domain" description="TPX2 central" evidence="10">
    <location>
        <begin position="338"/>
        <end position="422"/>
    </location>
</feature>
<evidence type="ECO:0000256" key="5">
    <source>
        <dbReference type="ARBA" id="ARBA00023212"/>
    </source>
</evidence>
<accession>A0A2P6VFG0</accession>
<dbReference type="EMBL" id="LHPF02000009">
    <property type="protein sequence ID" value="PSC72811.1"/>
    <property type="molecule type" value="Genomic_DNA"/>
</dbReference>
<comment type="caution">
    <text evidence="11">The sequence shown here is derived from an EMBL/GenBank/DDBJ whole genome shotgun (WGS) entry which is preliminary data.</text>
</comment>
<feature type="compositionally biased region" description="Low complexity" evidence="8">
    <location>
        <begin position="179"/>
        <end position="192"/>
    </location>
</feature>
<feature type="region of interest" description="Disordered" evidence="8">
    <location>
        <begin position="249"/>
        <end position="276"/>
    </location>
</feature>
<keyword evidence="7" id="KW-0175">Coiled coil</keyword>
<feature type="region of interest" description="Disordered" evidence="8">
    <location>
        <begin position="305"/>
        <end position="350"/>
    </location>
</feature>
<dbReference type="PANTHER" id="PTHR14326:SF44">
    <property type="entry name" value="TARGETING PROTEIN FOR XKLP2"/>
    <property type="match status" value="1"/>
</dbReference>
<dbReference type="AlphaFoldDB" id="A0A2P6VFG0"/>
<dbReference type="Proteomes" id="UP000239649">
    <property type="component" value="Unassembled WGS sequence"/>
</dbReference>
<sequence>MAAELAPAPLGDGEAPYDERFEFDAPRFYDFDAMADAAGSPDAAAWFNTDGPKGLATPPSVVKAQKKAEKKERGAAGAAAGAAEDVNSQQQQQQQQNEGGGKAGKGREARRALAPLNNPGSGAAEAAGAKAGQQQQQHKSARPDVKRKAAEAAAGSEPSTSAGDAAAGGSKARPASAKQQQQQQPRRLQPPLVVAAPVSNSQVFSQHPRPRAHPGDHKTTEQLELERVAAEKEAAAALRRRNAAAVKHVLAPPPPAPTHSSRPLTEPQPLELNTSKRRRMHGMETRSMSPFKSMAEKMAAFEGRMPGKTRLGKGPATAAGSSGAGSSAAAAASHGQHALTVPQSPHFATKRRVRPPRFKPREVVEEEEMAAMPKFKARPVNKRIMGDRSGHLGVPHVDVKPPTVPAPFAFQTDQRAAEHGSAGAAAGGNVFVFGAAGGEGGRLTRSKAGKKAAHAWTGQLTQPAPFHLQTDARGKRAAVGEEHHDAHQEAQPAKRVRHAAAGPFHLSTDARGAAEEARLEGIRRQQEEQARRDAEFKALPLNKAALAGAWHPPPAAPSSLTVPKEVQLASDARARQRRAFDDAVAAKAAEAEAEARSLAELQAAAEEEEVRELRKRLVHHPHPLP</sequence>
<protein>
    <submittedName>
        <fullName evidence="11">TPX2-like isoform X3</fullName>
    </submittedName>
</protein>
<dbReference type="InterPro" id="IPR027330">
    <property type="entry name" value="TPX2_central_dom"/>
</dbReference>
<reference evidence="11 12" key="1">
    <citation type="journal article" date="2018" name="Plant J.">
        <title>Genome sequences of Chlorella sorokiniana UTEX 1602 and Micractinium conductrix SAG 241.80: implications to maltose excretion by a green alga.</title>
        <authorList>
            <person name="Arriola M.B."/>
            <person name="Velmurugan N."/>
            <person name="Zhang Y."/>
            <person name="Plunkett M.H."/>
            <person name="Hondzo H."/>
            <person name="Barney B.M."/>
        </authorList>
    </citation>
    <scope>NUCLEOTIDE SEQUENCE [LARGE SCALE GENOMIC DNA]</scope>
    <source>
        <strain evidence="11 12">SAG 241.80</strain>
    </source>
</reference>
<organism evidence="11 12">
    <name type="scientific">Micractinium conductrix</name>
    <dbReference type="NCBI Taxonomy" id="554055"/>
    <lineage>
        <taxon>Eukaryota</taxon>
        <taxon>Viridiplantae</taxon>
        <taxon>Chlorophyta</taxon>
        <taxon>core chlorophytes</taxon>
        <taxon>Trebouxiophyceae</taxon>
        <taxon>Chlorellales</taxon>
        <taxon>Chlorellaceae</taxon>
        <taxon>Chlorella clade</taxon>
        <taxon>Micractinium</taxon>
    </lineage>
</organism>
<evidence type="ECO:0000256" key="4">
    <source>
        <dbReference type="ARBA" id="ARBA00022490"/>
    </source>
</evidence>
<evidence type="ECO:0000256" key="7">
    <source>
        <dbReference type="SAM" id="Coils"/>
    </source>
</evidence>
<evidence type="ECO:0000259" key="9">
    <source>
        <dbReference type="Pfam" id="PF06886"/>
    </source>
</evidence>
<feature type="compositionally biased region" description="Low complexity" evidence="8">
    <location>
        <begin position="120"/>
        <end position="138"/>
    </location>
</feature>
<name>A0A2P6VFG0_9CHLO</name>
<keyword evidence="6" id="KW-0539">Nucleus</keyword>
<evidence type="ECO:0000256" key="2">
    <source>
        <dbReference type="ARBA" id="ARBA00004186"/>
    </source>
</evidence>
<gene>
    <name evidence="11" type="ORF">C2E20_3979</name>
</gene>
<feature type="region of interest" description="Disordered" evidence="8">
    <location>
        <begin position="42"/>
        <end position="221"/>
    </location>
</feature>
<evidence type="ECO:0000313" key="11">
    <source>
        <dbReference type="EMBL" id="PSC72811.1"/>
    </source>
</evidence>
<keyword evidence="12" id="KW-1185">Reference proteome</keyword>
<feature type="compositionally biased region" description="Low complexity" evidence="8">
    <location>
        <begin position="159"/>
        <end position="172"/>
    </location>
</feature>
<keyword evidence="5" id="KW-0206">Cytoskeleton</keyword>
<feature type="compositionally biased region" description="Basic residues" evidence="8">
    <location>
        <begin position="444"/>
        <end position="453"/>
    </location>
</feature>
<feature type="compositionally biased region" description="Basic and acidic residues" evidence="8">
    <location>
        <begin position="141"/>
        <end position="150"/>
    </location>
</feature>
<feature type="domain" description="TPX2 C-terminal" evidence="9">
    <location>
        <begin position="567"/>
        <end position="625"/>
    </location>
</feature>
<dbReference type="Pfam" id="PF06886">
    <property type="entry name" value="TPX2"/>
    <property type="match status" value="1"/>
</dbReference>
<dbReference type="GO" id="GO:0005634">
    <property type="term" value="C:nucleus"/>
    <property type="evidence" value="ECO:0007669"/>
    <property type="project" value="UniProtKB-SubCell"/>
</dbReference>
<dbReference type="Pfam" id="PF12214">
    <property type="entry name" value="TPX2_importin"/>
    <property type="match status" value="1"/>
</dbReference>
<comment type="subcellular location">
    <subcellularLocation>
        <location evidence="2">Cytoplasm</location>
        <location evidence="2">Cytoskeleton</location>
        <location evidence="2">Spindle</location>
    </subcellularLocation>
    <subcellularLocation>
        <location evidence="1">Nucleus</location>
    </subcellularLocation>
</comment>
<dbReference type="InterPro" id="IPR009675">
    <property type="entry name" value="TPX2_fam"/>
</dbReference>
<dbReference type="OrthoDB" id="514468at2759"/>
<evidence type="ECO:0000256" key="3">
    <source>
        <dbReference type="ARBA" id="ARBA00005885"/>
    </source>
</evidence>
<feature type="compositionally biased region" description="Low complexity" evidence="8">
    <location>
        <begin position="75"/>
        <end position="96"/>
    </location>
</feature>
<evidence type="ECO:0000259" key="10">
    <source>
        <dbReference type="Pfam" id="PF12214"/>
    </source>
</evidence>